<evidence type="ECO:0000313" key="4">
    <source>
        <dbReference type="Proteomes" id="UP000604475"/>
    </source>
</evidence>
<reference evidence="3" key="1">
    <citation type="submission" date="2020-12" db="EMBL/GenBank/DDBJ databases">
        <title>Genomic characterization of non-nitrogen-fixing Frankia strains.</title>
        <authorList>
            <person name="Carlos-Shanley C."/>
            <person name="Guerra T."/>
            <person name="Hahn D."/>
        </authorList>
    </citation>
    <scope>NUCLEOTIDE SEQUENCE</scope>
    <source>
        <strain evidence="3">CN6</strain>
    </source>
</reference>
<dbReference type="Pfam" id="PF12647">
    <property type="entry name" value="RNHCP"/>
    <property type="match status" value="1"/>
</dbReference>
<comment type="caution">
    <text evidence="3">The sequence shown here is derived from an EMBL/GenBank/DDBJ whole genome shotgun (WGS) entry which is preliminary data.</text>
</comment>
<protein>
    <submittedName>
        <fullName evidence="3">RNHCP domain-containing protein</fullName>
    </submittedName>
</protein>
<feature type="region of interest" description="Disordered" evidence="1">
    <location>
        <begin position="127"/>
        <end position="148"/>
    </location>
</feature>
<feature type="non-terminal residue" evidence="3">
    <location>
        <position position="148"/>
    </location>
</feature>
<feature type="domain" description="RNHCP" evidence="2">
    <location>
        <begin position="25"/>
        <end position="107"/>
    </location>
</feature>
<dbReference type="Proteomes" id="UP000604475">
    <property type="component" value="Unassembled WGS sequence"/>
</dbReference>
<evidence type="ECO:0000313" key="3">
    <source>
        <dbReference type="EMBL" id="MBL7626511.1"/>
    </source>
</evidence>
<evidence type="ECO:0000256" key="1">
    <source>
        <dbReference type="SAM" id="MobiDB-lite"/>
    </source>
</evidence>
<organism evidence="3 4">
    <name type="scientific">Frankia nepalensis</name>
    <dbReference type="NCBI Taxonomy" id="1836974"/>
    <lineage>
        <taxon>Bacteria</taxon>
        <taxon>Bacillati</taxon>
        <taxon>Actinomycetota</taxon>
        <taxon>Actinomycetes</taxon>
        <taxon>Frankiales</taxon>
        <taxon>Frankiaceae</taxon>
        <taxon>Frankia</taxon>
    </lineage>
</organism>
<feature type="compositionally biased region" description="Gly residues" evidence="1">
    <location>
        <begin position="138"/>
        <end position="148"/>
    </location>
</feature>
<gene>
    <name evidence="3" type="ORF">I7412_04850</name>
</gene>
<name>A0A937R738_9ACTN</name>
<evidence type="ECO:0000259" key="2">
    <source>
        <dbReference type="Pfam" id="PF12647"/>
    </source>
</evidence>
<sequence length="148" mass="15451">MVVTGVAGGGGYRGAVTRRFTRTTEDFDCLVCGAAVRGDGYTNHCPRCLWSRHVDVAPGDRAATCGGLMRPVAVEVRAHDTMLTHVCERCGHRRRNRTSPADDQEALPRLAAEAANAALAGGIEEAAVGARKRRRRGGGGPARGAGGG</sequence>
<dbReference type="AlphaFoldDB" id="A0A937R738"/>
<dbReference type="InterPro" id="IPR024439">
    <property type="entry name" value="RNHCP"/>
</dbReference>
<dbReference type="RefSeq" id="WP_203031677.1">
    <property type="nucleotide sequence ID" value="NZ_JAEACQ010000138.1"/>
</dbReference>
<keyword evidence="4" id="KW-1185">Reference proteome</keyword>
<dbReference type="EMBL" id="JAEACQ010000138">
    <property type="protein sequence ID" value="MBL7626511.1"/>
    <property type="molecule type" value="Genomic_DNA"/>
</dbReference>
<proteinExistence type="predicted"/>
<accession>A0A937R738</accession>